<feature type="compositionally biased region" description="Acidic residues" evidence="1">
    <location>
        <begin position="157"/>
        <end position="173"/>
    </location>
</feature>
<feature type="region of interest" description="Disordered" evidence="1">
    <location>
        <begin position="121"/>
        <end position="173"/>
    </location>
</feature>
<reference evidence="3" key="1">
    <citation type="journal article" date="2019" name="Int. J. Syst. Evol. Microbiol.">
        <title>The Global Catalogue of Microorganisms (GCM) 10K type strain sequencing project: providing services to taxonomists for standard genome sequencing and annotation.</title>
        <authorList>
            <consortium name="The Broad Institute Genomics Platform"/>
            <consortium name="The Broad Institute Genome Sequencing Center for Infectious Disease"/>
            <person name="Wu L."/>
            <person name="Ma J."/>
        </authorList>
    </citation>
    <scope>NUCLEOTIDE SEQUENCE [LARGE SCALE GENOMIC DNA]</scope>
    <source>
        <strain evidence="3">CGMCC 4.7641</strain>
    </source>
</reference>
<evidence type="ECO:0000313" key="3">
    <source>
        <dbReference type="Proteomes" id="UP001597483"/>
    </source>
</evidence>
<name>A0ABW5H9A6_9PSEU</name>
<organism evidence="2 3">
    <name type="scientific">Amycolatopsis silviterrae</name>
    <dbReference type="NCBI Taxonomy" id="1656914"/>
    <lineage>
        <taxon>Bacteria</taxon>
        <taxon>Bacillati</taxon>
        <taxon>Actinomycetota</taxon>
        <taxon>Actinomycetes</taxon>
        <taxon>Pseudonocardiales</taxon>
        <taxon>Pseudonocardiaceae</taxon>
        <taxon>Amycolatopsis</taxon>
    </lineage>
</organism>
<comment type="caution">
    <text evidence="2">The sequence shown here is derived from an EMBL/GenBank/DDBJ whole genome shotgun (WGS) entry which is preliminary data.</text>
</comment>
<dbReference type="RefSeq" id="WP_378306184.1">
    <property type="nucleotide sequence ID" value="NZ_JBHUKS010000014.1"/>
</dbReference>
<dbReference type="InterPro" id="IPR004401">
    <property type="entry name" value="YbaB/EbfC"/>
</dbReference>
<keyword evidence="3" id="KW-1185">Reference proteome</keyword>
<dbReference type="EMBL" id="JBHUKS010000014">
    <property type="protein sequence ID" value="MFD2469636.1"/>
    <property type="molecule type" value="Genomic_DNA"/>
</dbReference>
<dbReference type="Pfam" id="PF02575">
    <property type="entry name" value="YbaB_DNA_bd"/>
    <property type="match status" value="1"/>
</dbReference>
<evidence type="ECO:0000256" key="1">
    <source>
        <dbReference type="SAM" id="MobiDB-lite"/>
    </source>
</evidence>
<sequence>MNETARHLLARIEAIDSAATDNRLRAEAYQRMNDELKETQGRATSPDGAVTVVAGPGGGITSITFSESSSGTDREVLAANVLRAISEAQANVARAQADVVRRGLGDTELLDRVLDSDEELFGASRPSSAGNVPEPAAVPAGRPLPAFAGRGPRVADEEFEPVDIFDDGEEHRR</sequence>
<protein>
    <submittedName>
        <fullName evidence="2">YbaB/EbfC family nucleoid-associated protein</fullName>
    </submittedName>
</protein>
<accession>A0ABW5H9A6</accession>
<dbReference type="Gene3D" id="3.30.1310.10">
    <property type="entry name" value="Nucleoid-associated protein YbaB-like domain"/>
    <property type="match status" value="1"/>
</dbReference>
<proteinExistence type="predicted"/>
<evidence type="ECO:0000313" key="2">
    <source>
        <dbReference type="EMBL" id="MFD2469636.1"/>
    </source>
</evidence>
<gene>
    <name evidence="2" type="ORF">ACFSVL_19790</name>
</gene>
<dbReference type="InterPro" id="IPR036894">
    <property type="entry name" value="YbaB-like_sf"/>
</dbReference>
<dbReference type="Proteomes" id="UP001597483">
    <property type="component" value="Unassembled WGS sequence"/>
</dbReference>
<dbReference type="SUPFAM" id="SSF82607">
    <property type="entry name" value="YbaB-like"/>
    <property type="match status" value="1"/>
</dbReference>